<evidence type="ECO:0000313" key="15">
    <source>
        <dbReference type="Proteomes" id="UP000594364"/>
    </source>
</evidence>
<comment type="similarity">
    <text evidence="1 10">Belongs to the peptidase A1 family.</text>
</comment>
<dbReference type="GO" id="GO:0004190">
    <property type="term" value="F:aspartic-type endopeptidase activity"/>
    <property type="evidence" value="ECO:0007669"/>
    <property type="project" value="UniProtKB-KW"/>
</dbReference>
<sequence length="491" mass="52010">MKSLSNLVIFSTLLQIADSLSTLEQQQQQQQQRGQGQDAQPRVVGLPVHRSKVRDPISHDRSRMRKRDGPVTGTLDNLQTLYFLNTSLGTPPQDVRLHVDTGSSDMWVNTPASRLCALAQQPCSYAQAYSANASSTYRYVGGYFNISYLDGTGAAGDYATDVMRFSGQTISSFQFGVGYESTSAQNVLGIGYPSNEVQVARARRKPYQNLPAKMHADGIISSNSFSLWLNDVHAETGSILFGGLDTSKFQGNLVSVPIQKVNNAYSQFLITMTGLDVGPTKVASDMALGVLLDSGSSLTYLPKDLTTKIYGLVNAAYQEDDGAALIPCSSRKQNATMTFRFSSPASITVSLSEMILGLEDPTGEKLKFGNGAEACLFGIVPAEDSSSVLGDTFLRSAYVVYDMDNNEISLANAKTNVSESNIVEIKSGGGAVPSSTKARNPVVATTGIPSGSGGGTNIINTSQDDSGAARLGLATTPAIVGAVAVAAALML</sequence>
<feature type="region of interest" description="Disordered" evidence="11">
    <location>
        <begin position="25"/>
        <end position="71"/>
    </location>
</feature>
<dbReference type="PRINTS" id="PR00792">
    <property type="entry name" value="PEPSIN"/>
</dbReference>
<dbReference type="GO" id="GO:0006508">
    <property type="term" value="P:proteolysis"/>
    <property type="evidence" value="ECO:0007669"/>
    <property type="project" value="UniProtKB-KW"/>
</dbReference>
<keyword evidence="2 10" id="KW-0645">Protease</keyword>
<feature type="active site" evidence="8">
    <location>
        <position position="293"/>
    </location>
</feature>
<proteinExistence type="inferred from homology"/>
<evidence type="ECO:0000256" key="11">
    <source>
        <dbReference type="SAM" id="MobiDB-lite"/>
    </source>
</evidence>
<evidence type="ECO:0000259" key="13">
    <source>
        <dbReference type="PROSITE" id="PS51767"/>
    </source>
</evidence>
<dbReference type="InterPro" id="IPR001461">
    <property type="entry name" value="Aspartic_peptidase_A1"/>
</dbReference>
<evidence type="ECO:0000313" key="14">
    <source>
        <dbReference type="EMBL" id="QPH16502.1"/>
    </source>
</evidence>
<evidence type="ECO:0000256" key="6">
    <source>
        <dbReference type="ARBA" id="ARBA00067536"/>
    </source>
</evidence>
<dbReference type="PANTHER" id="PTHR47966">
    <property type="entry name" value="BETA-SITE APP-CLEAVING ENZYME, ISOFORM A-RELATED"/>
    <property type="match status" value="1"/>
</dbReference>
<dbReference type="AlphaFoldDB" id="A0A7U3SMY2"/>
<protein>
    <recommendedName>
        <fullName evidence="7">Probable aspartic-type endopeptidase OPSB</fullName>
    </recommendedName>
    <alternativeName>
        <fullName evidence="6">Probable aspartic-type endopeptidase opsB</fullName>
    </alternativeName>
</protein>
<reference evidence="14 15" key="1">
    <citation type="journal article" date="2018" name="PLoS Genet.">
        <title>Repeat elements organise 3D genome structure and mediate transcription in the filamentous fungus Epichloe festucae.</title>
        <authorList>
            <person name="Winter D.J."/>
            <person name="Ganley A.R.D."/>
            <person name="Young C.A."/>
            <person name="Liachko I."/>
            <person name="Schardl C.L."/>
            <person name="Dupont P.Y."/>
            <person name="Berry D."/>
            <person name="Ram A."/>
            <person name="Scott B."/>
            <person name="Cox M.P."/>
        </authorList>
    </citation>
    <scope>NUCLEOTIDE SEQUENCE [LARGE SCALE GENOMIC DNA]</scope>
    <source>
        <strain evidence="14 15">Fl1</strain>
    </source>
</reference>
<evidence type="ECO:0000256" key="8">
    <source>
        <dbReference type="PIRSR" id="PIRSR601461-1"/>
    </source>
</evidence>
<dbReference type="FunFam" id="2.40.70.10:FF:000011">
    <property type="entry name" value="Aspartic protease"/>
    <property type="match status" value="1"/>
</dbReference>
<dbReference type="InterPro" id="IPR033121">
    <property type="entry name" value="PEPTIDASE_A1"/>
</dbReference>
<gene>
    <name evidence="14" type="ORF">C2857_001168</name>
</gene>
<dbReference type="InterPro" id="IPR001969">
    <property type="entry name" value="Aspartic_peptidase_AS"/>
</dbReference>
<evidence type="ECO:0000256" key="7">
    <source>
        <dbReference type="ARBA" id="ARBA00068059"/>
    </source>
</evidence>
<dbReference type="OrthoDB" id="771136at2759"/>
<organism evidence="14 15">
    <name type="scientific">Epichloe festucae (strain Fl1)</name>
    <dbReference type="NCBI Taxonomy" id="877507"/>
    <lineage>
        <taxon>Eukaryota</taxon>
        <taxon>Fungi</taxon>
        <taxon>Dikarya</taxon>
        <taxon>Ascomycota</taxon>
        <taxon>Pezizomycotina</taxon>
        <taxon>Sordariomycetes</taxon>
        <taxon>Hypocreomycetidae</taxon>
        <taxon>Hypocreales</taxon>
        <taxon>Clavicipitaceae</taxon>
        <taxon>Epichloe</taxon>
    </lineage>
</organism>
<dbReference type="InterPro" id="IPR033876">
    <property type="entry name" value="SAP-like"/>
</dbReference>
<feature type="compositionally biased region" description="Low complexity" evidence="11">
    <location>
        <begin position="25"/>
        <end position="37"/>
    </location>
</feature>
<keyword evidence="3 12" id="KW-0732">Signal</keyword>
<dbReference type="EMBL" id="CP031390">
    <property type="protein sequence ID" value="QPH16502.1"/>
    <property type="molecule type" value="Genomic_DNA"/>
</dbReference>
<dbReference type="SUPFAM" id="SSF50630">
    <property type="entry name" value="Acid proteases"/>
    <property type="match status" value="1"/>
</dbReference>
<feature type="disulfide bond" evidence="9">
    <location>
        <begin position="328"/>
        <end position="375"/>
    </location>
</feature>
<evidence type="ECO:0000256" key="1">
    <source>
        <dbReference type="ARBA" id="ARBA00007447"/>
    </source>
</evidence>
<evidence type="ECO:0000256" key="3">
    <source>
        <dbReference type="ARBA" id="ARBA00022729"/>
    </source>
</evidence>
<evidence type="ECO:0000256" key="2">
    <source>
        <dbReference type="ARBA" id="ARBA00022670"/>
    </source>
</evidence>
<dbReference type="Gene3D" id="2.40.70.10">
    <property type="entry name" value="Acid Proteases"/>
    <property type="match status" value="2"/>
</dbReference>
<feature type="domain" description="Peptidase A1" evidence="13">
    <location>
        <begin position="82"/>
        <end position="411"/>
    </location>
</feature>
<dbReference type="CDD" id="cd05474">
    <property type="entry name" value="SAP_like"/>
    <property type="match status" value="1"/>
</dbReference>
<evidence type="ECO:0000256" key="12">
    <source>
        <dbReference type="SAM" id="SignalP"/>
    </source>
</evidence>
<evidence type="ECO:0000256" key="5">
    <source>
        <dbReference type="ARBA" id="ARBA00022801"/>
    </source>
</evidence>
<keyword evidence="4 10" id="KW-0064">Aspartyl protease</keyword>
<dbReference type="PROSITE" id="PS51767">
    <property type="entry name" value="PEPTIDASE_A1"/>
    <property type="match status" value="1"/>
</dbReference>
<dbReference type="InterPro" id="IPR021109">
    <property type="entry name" value="Peptidase_aspartic_dom_sf"/>
</dbReference>
<accession>A0A7U3SMY2</accession>
<feature type="active site" evidence="8">
    <location>
        <position position="100"/>
    </location>
</feature>
<keyword evidence="5 10" id="KW-0378">Hydrolase</keyword>
<name>A0A7U3SMY2_EPIFF</name>
<dbReference type="Proteomes" id="UP000594364">
    <property type="component" value="Chromosome 6"/>
</dbReference>
<evidence type="ECO:0000256" key="10">
    <source>
        <dbReference type="RuleBase" id="RU000454"/>
    </source>
</evidence>
<feature type="chain" id="PRO_5034387044" description="Probable aspartic-type endopeptidase OPSB" evidence="12">
    <location>
        <begin position="20"/>
        <end position="491"/>
    </location>
</feature>
<keyword evidence="15" id="KW-1185">Reference proteome</keyword>
<dbReference type="PROSITE" id="PS00141">
    <property type="entry name" value="ASP_PROTEASE"/>
    <property type="match status" value="1"/>
</dbReference>
<dbReference type="PANTHER" id="PTHR47966:SF65">
    <property type="entry name" value="ASPARTIC-TYPE ENDOPEPTIDASE"/>
    <property type="match status" value="1"/>
</dbReference>
<evidence type="ECO:0000256" key="4">
    <source>
        <dbReference type="ARBA" id="ARBA00022750"/>
    </source>
</evidence>
<evidence type="ECO:0000256" key="9">
    <source>
        <dbReference type="PIRSR" id="PIRSR601461-2"/>
    </source>
</evidence>
<keyword evidence="9" id="KW-1015">Disulfide bond</keyword>
<feature type="signal peptide" evidence="12">
    <location>
        <begin position="1"/>
        <end position="19"/>
    </location>
</feature>
<dbReference type="Pfam" id="PF00026">
    <property type="entry name" value="Asp"/>
    <property type="match status" value="1"/>
</dbReference>